<dbReference type="NCBIfam" id="TIGR01733">
    <property type="entry name" value="AA-adenyl-dom"/>
    <property type="match status" value="1"/>
</dbReference>
<dbReference type="Gene3D" id="3.30.559.30">
    <property type="entry name" value="Nonribosomal peptide synthetase, condensation domain"/>
    <property type="match status" value="3"/>
</dbReference>
<reference evidence="7" key="1">
    <citation type="submission" date="2023-11" db="EMBL/GenBank/DDBJ databases">
        <authorList>
            <person name="Helweg L.P."/>
            <person name="Kiel A."/>
            <person name="Hitz F."/>
            <person name="Ruckert-Reed C."/>
            <person name="Busche T."/>
            <person name="Kaltschmidt B."/>
            <person name="Kaltschmidt C."/>
        </authorList>
    </citation>
    <scope>NUCLEOTIDE SEQUENCE [LARGE SCALE GENOMIC DNA]</scope>
    <source>
        <strain evidence="7">4.1</strain>
    </source>
</reference>
<feature type="region of interest" description="Disordered" evidence="4">
    <location>
        <begin position="1300"/>
        <end position="1319"/>
    </location>
</feature>
<dbReference type="GO" id="GO:0031177">
    <property type="term" value="F:phosphopantetheine binding"/>
    <property type="evidence" value="ECO:0007669"/>
    <property type="project" value="InterPro"/>
</dbReference>
<dbReference type="InterPro" id="IPR001242">
    <property type="entry name" value="Condensation_dom"/>
</dbReference>
<dbReference type="GO" id="GO:0008610">
    <property type="term" value="P:lipid biosynthetic process"/>
    <property type="evidence" value="ECO:0007669"/>
    <property type="project" value="UniProtKB-ARBA"/>
</dbReference>
<gene>
    <name evidence="6" type="ORF">SANBI_001888</name>
</gene>
<comment type="cofactor">
    <cofactor evidence="1">
        <name>pantetheine 4'-phosphate</name>
        <dbReference type="ChEBI" id="CHEBI:47942"/>
    </cofactor>
</comment>
<dbReference type="Proteomes" id="UP001304340">
    <property type="component" value="Chromosome"/>
</dbReference>
<dbReference type="PROSITE" id="PS00455">
    <property type="entry name" value="AMP_BINDING"/>
    <property type="match status" value="3"/>
</dbReference>
<dbReference type="PROSITE" id="PS50075">
    <property type="entry name" value="CARRIER"/>
    <property type="match status" value="3"/>
</dbReference>
<dbReference type="Pfam" id="PF13193">
    <property type="entry name" value="AMP-binding_C"/>
    <property type="match status" value="2"/>
</dbReference>
<evidence type="ECO:0000256" key="2">
    <source>
        <dbReference type="ARBA" id="ARBA00022450"/>
    </source>
</evidence>
<protein>
    <submittedName>
        <fullName evidence="6">Amino acid adenylation domain-containing protein</fullName>
    </submittedName>
</protein>
<dbReference type="InterPro" id="IPR000873">
    <property type="entry name" value="AMP-dep_synth/lig_dom"/>
</dbReference>
<dbReference type="InterPro" id="IPR020802">
    <property type="entry name" value="TesA-like"/>
</dbReference>
<dbReference type="SUPFAM" id="SSF52777">
    <property type="entry name" value="CoA-dependent acyltransferases"/>
    <property type="match status" value="6"/>
</dbReference>
<proteinExistence type="predicted"/>
<dbReference type="PANTHER" id="PTHR45527">
    <property type="entry name" value="NONRIBOSOMAL PEPTIDE SYNTHETASE"/>
    <property type="match status" value="1"/>
</dbReference>
<dbReference type="SMART" id="SM00823">
    <property type="entry name" value="PKS_PP"/>
    <property type="match status" value="3"/>
</dbReference>
<dbReference type="PANTHER" id="PTHR45527:SF1">
    <property type="entry name" value="FATTY ACID SYNTHASE"/>
    <property type="match status" value="1"/>
</dbReference>
<evidence type="ECO:0000256" key="3">
    <source>
        <dbReference type="ARBA" id="ARBA00022553"/>
    </source>
</evidence>
<dbReference type="CDD" id="cd05930">
    <property type="entry name" value="A_NRPS"/>
    <property type="match status" value="3"/>
</dbReference>
<feature type="region of interest" description="Disordered" evidence="4">
    <location>
        <begin position="2895"/>
        <end position="2929"/>
    </location>
</feature>
<dbReference type="InterPro" id="IPR020806">
    <property type="entry name" value="PKS_PP-bd"/>
</dbReference>
<organism evidence="6 7">
    <name type="scientific">Sanguibacter biliveldensis</name>
    <dbReference type="NCBI Taxonomy" id="3030830"/>
    <lineage>
        <taxon>Bacteria</taxon>
        <taxon>Bacillati</taxon>
        <taxon>Actinomycetota</taxon>
        <taxon>Actinomycetes</taxon>
        <taxon>Micrococcales</taxon>
        <taxon>Sanguibacteraceae</taxon>
        <taxon>Sanguibacter</taxon>
    </lineage>
</organism>
<dbReference type="EMBL" id="CP138359">
    <property type="protein sequence ID" value="WPF84160.1"/>
    <property type="molecule type" value="Genomic_DNA"/>
</dbReference>
<feature type="region of interest" description="Disordered" evidence="4">
    <location>
        <begin position="977"/>
        <end position="1002"/>
    </location>
</feature>
<dbReference type="InterPro" id="IPR029058">
    <property type="entry name" value="AB_hydrolase_fold"/>
</dbReference>
<dbReference type="SMART" id="SM00824">
    <property type="entry name" value="PKS_TE"/>
    <property type="match status" value="1"/>
</dbReference>
<dbReference type="FunFam" id="3.40.50.980:FF:000001">
    <property type="entry name" value="Non-ribosomal peptide synthetase"/>
    <property type="match status" value="1"/>
</dbReference>
<feature type="domain" description="Carrier" evidence="5">
    <location>
        <begin position="2113"/>
        <end position="2188"/>
    </location>
</feature>
<feature type="region of interest" description="Disordered" evidence="4">
    <location>
        <begin position="1"/>
        <end position="20"/>
    </location>
</feature>
<dbReference type="FunFam" id="3.30.300.30:FF:000010">
    <property type="entry name" value="Enterobactin synthetase component F"/>
    <property type="match status" value="1"/>
</dbReference>
<dbReference type="InterPro" id="IPR020845">
    <property type="entry name" value="AMP-binding_CS"/>
</dbReference>
<feature type="region of interest" description="Disordered" evidence="4">
    <location>
        <begin position="2192"/>
        <end position="2221"/>
    </location>
</feature>
<keyword evidence="2" id="KW-0596">Phosphopantetheine</keyword>
<feature type="compositionally biased region" description="Basic and acidic residues" evidence="4">
    <location>
        <begin position="2105"/>
        <end position="2118"/>
    </location>
</feature>
<dbReference type="InterPro" id="IPR036736">
    <property type="entry name" value="ACP-like_sf"/>
</dbReference>
<feature type="domain" description="Carrier" evidence="5">
    <location>
        <begin position="3307"/>
        <end position="3382"/>
    </location>
</feature>
<feature type="region of interest" description="Disordered" evidence="4">
    <location>
        <begin position="2098"/>
        <end position="2118"/>
    </location>
</feature>
<keyword evidence="7" id="KW-1185">Reference proteome</keyword>
<feature type="region of interest" description="Disordered" evidence="4">
    <location>
        <begin position="2738"/>
        <end position="2772"/>
    </location>
</feature>
<evidence type="ECO:0000313" key="7">
    <source>
        <dbReference type="Proteomes" id="UP001304340"/>
    </source>
</evidence>
<dbReference type="InterPro" id="IPR006162">
    <property type="entry name" value="Ppantetheine_attach_site"/>
</dbReference>
<dbReference type="PROSITE" id="PS00012">
    <property type="entry name" value="PHOSPHOPANTETHEINE"/>
    <property type="match status" value="2"/>
</dbReference>
<dbReference type="SUPFAM" id="SSF47336">
    <property type="entry name" value="ACP-like"/>
    <property type="match status" value="3"/>
</dbReference>
<dbReference type="GO" id="GO:0005737">
    <property type="term" value="C:cytoplasm"/>
    <property type="evidence" value="ECO:0007669"/>
    <property type="project" value="TreeGrafter"/>
</dbReference>
<dbReference type="InterPro" id="IPR010071">
    <property type="entry name" value="AA_adenyl_dom"/>
</dbReference>
<dbReference type="Pfam" id="PF00975">
    <property type="entry name" value="Thioesterase"/>
    <property type="match status" value="1"/>
</dbReference>
<dbReference type="KEGG" id="sbil:SANBI_001888"/>
<dbReference type="FunFam" id="1.10.1200.10:FF:000016">
    <property type="entry name" value="Non-ribosomal peptide synthase"/>
    <property type="match status" value="2"/>
</dbReference>
<dbReference type="InterPro" id="IPR023213">
    <property type="entry name" value="CAT-like_dom_sf"/>
</dbReference>
<dbReference type="GO" id="GO:0044550">
    <property type="term" value="P:secondary metabolite biosynthetic process"/>
    <property type="evidence" value="ECO:0007669"/>
    <property type="project" value="TreeGrafter"/>
</dbReference>
<dbReference type="Gene3D" id="2.30.38.10">
    <property type="entry name" value="Luciferase, Domain 3"/>
    <property type="match status" value="2"/>
</dbReference>
<evidence type="ECO:0000313" key="6">
    <source>
        <dbReference type="EMBL" id="WPF84160.1"/>
    </source>
</evidence>
<dbReference type="InterPro" id="IPR009081">
    <property type="entry name" value="PP-bd_ACP"/>
</dbReference>
<dbReference type="Gene3D" id="3.40.50.12780">
    <property type="entry name" value="N-terminal domain of ligase-like"/>
    <property type="match status" value="1"/>
</dbReference>
<dbReference type="InterPro" id="IPR045851">
    <property type="entry name" value="AMP-bd_C_sf"/>
</dbReference>
<name>A0AAF0Z5Y1_9MICO</name>
<feature type="compositionally biased region" description="Low complexity" evidence="4">
    <location>
        <begin position="2192"/>
        <end position="2214"/>
    </location>
</feature>
<dbReference type="GO" id="GO:0072330">
    <property type="term" value="P:monocarboxylic acid biosynthetic process"/>
    <property type="evidence" value="ECO:0007669"/>
    <property type="project" value="UniProtKB-ARBA"/>
</dbReference>
<dbReference type="SUPFAM" id="SSF56801">
    <property type="entry name" value="Acetyl-CoA synthetase-like"/>
    <property type="match status" value="3"/>
</dbReference>
<dbReference type="Pfam" id="PF00501">
    <property type="entry name" value="AMP-binding"/>
    <property type="match status" value="3"/>
</dbReference>
<dbReference type="Gene3D" id="3.40.50.1820">
    <property type="entry name" value="alpha/beta hydrolase"/>
    <property type="match status" value="2"/>
</dbReference>
<sequence>MTKNEQHHQAQDPETTETPADLRLRLTPAQRGIWYAQQLDPENATYQIGQYLDVQGDVDPRLLSIALTKIVRDIDSISMRFRADDDGPHAVRRRPEPTDDLLEVVDLRSEDVDAAFDTARTRMDAEMTTPRDIEGDELFGAILFRLAGDRSLFFQRVHHIMLDGYSAVIALHYLARVYTELDKRAPTGLLLRPLAGRVARTAAKTPSPFPSHHELLDALEEYRTSEDHAADEAFWRETFEEETTVDGLEGTTGRAATRVVRVAVPLTDEQAAPLAALGRDLPKTMVGLIALYLAKITGQETVSLGLPVTARRGKVAKSTPSMLSSILPVRVDVSPTATVAQTVAHAGDVLRGVVKHQRFRTEDLPSAPSQAGPSVNLLPVIDALRFGSATGEVRILSTGPVHDLSFVVSGLESSAAVPTLQLEGDADLHTVESLTGHAERLLALVAQVIDEPADVAVTDARVVADDEVAGLLEQGAGPELPIESETVLEAFAAAAARRGEDTAVVATDGTFTFAELDAASTRMAHHLITQGVVPGRCVAVRIERSKHLPLLVLAVLKAGGVYVPLDPEYPIDRVAGMIEDSEPALLLTSHRQAERDRAAGASWEVPSIAVDSDTAAGWRRCSDDASGLPQLLGSDLAYVVFTSGSTGRPKGVGVERVALRNLFQHHRTDLFDPAAERLGRPVRVAHTAGLSFDAAWDPLLWLFAGHELHMVDDEVRRDPQRLADYLSEEGIDSIETTPSFAEALLAAGLFERDPHPTVVALGGEEVGPSLWDTLGALDDVHAVNFYGPTEVTVDSLVATITAGAPHIGSSVRNSRHYVLDASLSPVPDRAVGELYLAGVNVARGYVGQPGLSAERFVADPFASDGSRMYRTGDVVRRRHDGSLRFLGRIDDQVKIRGYRVELSEIEAAMRRQDGVVGAAAIVQGEGPAARLVGYVTGEGEPDTRLGAQVRAALRADLPDYMVPSAIMTLSDLPLTPNGKLDRRALPSPERSTDDSAQQPRTAVQRTVATAFAEVLGVDSVGVEEDFFAAGGHSLLATRLAATLTTALDRTVTVRDIFEKPTVAQLAGLAEDATDDEGASGAGRPVRLAPAARPDRLPVSLAQRRLWFLNRLEPGSAAYNIPVVLHLEGPLDVAALRAAFGDVVARHEPLRTVFPYVDGEPVQVVLDGDAAAVPFTSVDVPASQVDAVVEQEALRPFDVTEQTPLRAVLLRTAPDTHVLVATMHHIASDGWSLAPFARDLSVAYAARAEGRAPEQAALPVTYADFTLWQREHLGDPADESSVLAEQLTYWQRALAGAPDEISLPRDRSRGAADPTDPTQQGVGELALELDPERHAAVRALAAEHRTSVFIVLHAALAVALEQQGAGEDVVLGTPVAGRTDPQLDELVGFFVTTVVLRTSLAQDPTLAEVLGRVRAGNTEAYAHQDVPFDSLVDALRPPRVADRHPLFQVLLTLQSNEPAQIDLAGLTVTVPGQVTSAGVKTDLLVDFQAPSGDDGPLVGILGYDRALFDASTAERLRDAVDRVLTAFVTSTDSRISDLPSVDPQTADLLEAQSTGRELATSGTVLDRLDATVAEHGETLALADSHGSLTFASLDERITRGAHALAALGVARGDRVAVALPRTTDAVVTVLAALRAGAVAVPVDVSYPAARISQILVDSEASVLVSDESLASMLAAGADAAGAGTAGQLPPELLEELATVAPAQLFDAVPSSQSFRLRPVRSDDVAYLVYTSGTTGTPKGVQVPHSALANVLAQHEDTLVGPLREQLAQVAGGDETSEPRLPRMLHLSGLGFDAAWDPILWLVAGTTLHMADDATRTDAEAVVQAVSELGIDVLETTPSYAQQLVTVGLLDGAADREVPLLIAVGGEAVPGTLWDRLADSPGVAGWNLYGPSEFTVDSVLAPVRPGRVTIGGPIANVTARVLDATLSAVPPGVEGELYLSGLSEAHGYRGRSAETAARFVADPRGDGTRMYRTGDVVRRRLTGELEFVRRDDDQVKLRGYRIEVEDVERTLERAPGVRTAVARVVTPGGPDTARLVAWVVVGASKDSTPKNTVSENIASKDAASTSAVRAFAASELPDYMVPTSITVIDAVPLTPNGKVDVSALPEPGDRGPSRAPQTDDERALCTIVGEVLGVRDVGLDDDFFALGGHSLLAVALAGRVRDELGATLPLRAVFDAPTPAALLAAIGRGATAASVTGSGAAGGTSSTSGAPSTSPVDGPAQGLRSWVADHPRQDGEEIPLSSGQARLWFLNRLDPTSAEYSVVLQVALSGDLDTAALAGAVDDLVARHEVLRTTYPEVAGRPVQRIHDAPTGIATTEPVDTTAGFDLTVDQPLRAAVVETGVDRWRLDLVIHHIATDGASLAPLVRDLAASYSARRSGSAKLQRPLEVQYADVARRQRALETDSAGTAVAADGSSSQDPRLDAWLEALAGAPTELELPADGRRPDTAAQPAALLEFEIPADVAQKVTAVAARQSASGFHGWLAGLAGYLHRTGAGDDVVVGSPSAGRTDPDMADLVGFFVNTLPLRVDLSDGAPTLADAISRARTATLTAIDHESVPFERIVEAVAPERRLGRHPIFQTMLSVEEPTGLTLDLPGVQAQPVAPGTTGSAKVDLSFTLRPRGRGPAGTASTDQDGTVDGVLEYNSAMFSVHAARGLVDRWVDFLREVADAPDAPMLDVTLAQGSLAPLDAWASVREPRLVLDTFDESVRRFGEHTAIVGTGHETGASRVPGAQDRAFDVFPADDGSPESAARSEDRVLSESTDAQTADADPETAGVPSLDFIGLDARVSALAAGLTAHGVRPGEVVALRLPRSIDTVAALLAVWRAGAVVAPVDDELPAERVASMLATASARLVVHAPGEADADGDALLTHEAAQSAGIAPERVVTISDLLTARASHATSDGLTSSAETTSSAKTSPDGLRSADGLHSTRPSVTADDPAYLIFTSGTTGEPKAVQVPHGALASLLVSHRATLMPDPAAGRVRLAHTTGVGFDAAMDPVLWLVAGHEVHVVADEVRRDPEALVALFAQRGIGAWETTPSYVSALAGQTSLTTLLDDRPSDAPFTMLLGGEALDAGLWAWLRERPAVEAWNLYGPTEVGVDSLVARVGDSETPELGATTPHTVGYVLDDRLRPALPGSVGELWLAGDQLAHGYAGRSGATADRFVADPFAADGSRMYRTGDLVVVHGRGAGVRPSVVSLGRSDGQVKIRGHRVEPGEVEALLRAADAVAQAVVRPVETGRGTSLGAWVVLADAAARAADVTDSLLAGLRSRVPDYMVPVAVQVLDEVPLTPNGKVDARALPELQTAGTGGRPPQTPAERAVAAAYESVLDVTGVTADDSFFELGGHSFVAQPTIAAVNSALGTTLPVQALFQAPTVAALAALSGTGEVDITDSLRTILSLRAEGTGAPVFVVHPATGVSWKYGALLGHLASRRPVFGLQMPGLAPDEPEPEAAGTLDEMLDVYLDAVREVQPEGPYHLVGWSFGGRLAQHLAARLRSQGDEVGLLVLLDAYPTQESALAGVAAGDAMWRGFLDANGIAAPDDVELDVDQVLAALAEAGNPLADVPVESIGRMVRRFVRTGELFDATPVPVFDGDLHVVEATREVPPGRPAPQAWEPHVTGEVTTSTVAVRHSDMLSDEAMAELAPILDRLLAQG</sequence>
<dbReference type="Pfam" id="PF00668">
    <property type="entry name" value="Condensation"/>
    <property type="match status" value="3"/>
</dbReference>
<evidence type="ECO:0000256" key="1">
    <source>
        <dbReference type="ARBA" id="ARBA00001957"/>
    </source>
</evidence>
<evidence type="ECO:0000256" key="4">
    <source>
        <dbReference type="SAM" id="MobiDB-lite"/>
    </source>
</evidence>
<dbReference type="NCBIfam" id="NF003417">
    <property type="entry name" value="PRK04813.1"/>
    <property type="match status" value="4"/>
</dbReference>
<dbReference type="InterPro" id="IPR001031">
    <property type="entry name" value="Thioesterase"/>
</dbReference>
<feature type="compositionally biased region" description="Basic and acidic residues" evidence="4">
    <location>
        <begin position="1"/>
        <end position="11"/>
    </location>
</feature>
<dbReference type="GO" id="GO:0003824">
    <property type="term" value="F:catalytic activity"/>
    <property type="evidence" value="ECO:0007669"/>
    <property type="project" value="InterPro"/>
</dbReference>
<dbReference type="Gene3D" id="3.30.559.10">
    <property type="entry name" value="Chloramphenicol acetyltransferase-like domain"/>
    <property type="match status" value="3"/>
</dbReference>
<feature type="domain" description="Carrier" evidence="5">
    <location>
        <begin position="998"/>
        <end position="1073"/>
    </location>
</feature>
<dbReference type="GO" id="GO:0043041">
    <property type="term" value="P:amino acid activation for nonribosomal peptide biosynthetic process"/>
    <property type="evidence" value="ECO:0007669"/>
    <property type="project" value="TreeGrafter"/>
</dbReference>
<dbReference type="Gene3D" id="1.10.1200.10">
    <property type="entry name" value="ACP-like"/>
    <property type="match status" value="1"/>
</dbReference>
<feature type="compositionally biased region" description="Low complexity" evidence="4">
    <location>
        <begin position="2901"/>
        <end position="2913"/>
    </location>
</feature>
<dbReference type="SUPFAM" id="SSF53474">
    <property type="entry name" value="alpha/beta-Hydrolases"/>
    <property type="match status" value="1"/>
</dbReference>
<dbReference type="Gene3D" id="3.40.50.980">
    <property type="match status" value="4"/>
</dbReference>
<dbReference type="FunFam" id="3.30.300.30:FF:000015">
    <property type="entry name" value="Nonribosomal peptide synthase SidD"/>
    <property type="match status" value="1"/>
</dbReference>
<dbReference type="InterPro" id="IPR025110">
    <property type="entry name" value="AMP-bd_C"/>
</dbReference>
<keyword evidence="3" id="KW-0597">Phosphoprotein</keyword>
<accession>A0AAF0Z5Y1</accession>
<evidence type="ECO:0000259" key="5">
    <source>
        <dbReference type="PROSITE" id="PS50075"/>
    </source>
</evidence>
<dbReference type="CDD" id="cd19540">
    <property type="entry name" value="LCL_NRPS-like"/>
    <property type="match status" value="1"/>
</dbReference>
<dbReference type="Gene3D" id="3.30.300.30">
    <property type="match status" value="3"/>
</dbReference>
<dbReference type="InterPro" id="IPR042099">
    <property type="entry name" value="ANL_N_sf"/>
</dbReference>
<dbReference type="FunFam" id="2.30.38.10:FF:000001">
    <property type="entry name" value="Non-ribosomal peptide synthetase PvdI"/>
    <property type="match status" value="1"/>
</dbReference>
<dbReference type="Pfam" id="PF00550">
    <property type="entry name" value="PP-binding"/>
    <property type="match status" value="3"/>
</dbReference>
<dbReference type="RefSeq" id="WP_319161129.1">
    <property type="nucleotide sequence ID" value="NZ_CP138359.1"/>
</dbReference>